<proteinExistence type="predicted"/>
<dbReference type="Proteomes" id="UP000440224">
    <property type="component" value="Unassembled WGS sequence"/>
</dbReference>
<dbReference type="PANTHER" id="PTHR34613">
    <property type="entry name" value="SLL0800 PROTEIN"/>
    <property type="match status" value="1"/>
</dbReference>
<accession>A0A6N7PSA0</accession>
<dbReference type="EMBL" id="WJIE01000004">
    <property type="protein sequence ID" value="MRG93240.1"/>
    <property type="molecule type" value="Genomic_DNA"/>
</dbReference>
<dbReference type="Pfam" id="PF14261">
    <property type="entry name" value="DUF4351"/>
    <property type="match status" value="1"/>
</dbReference>
<dbReference type="RefSeq" id="WP_153820099.1">
    <property type="nucleotide sequence ID" value="NZ_WJIE01000004.1"/>
</dbReference>
<dbReference type="AlphaFoldDB" id="A0A6N7PSA0"/>
<sequence length="285" mass="31175">MVSMAHEVLVDLFRNRPSLAPEILVETLGIILPSYTDARLASIDLTRVQPAEYRADVVVLLLDRDVPVLVLIVEVQLAIAARKRFSWPAYVTVSRSIHGCPACLLVVAPDPAVAAWCAEPIETGVPGFVLRPPVLGREAVPVVTDLEDAARRPELGVLSAMAHGETEHGARIAAAVLPVIEGLDDERARLYYDLVYNSLNDAARRALEAMMKGYVYQSDFARKYVAEGVAQGERTMLLRQLRARFGDLPASAIARIESAESNQLELWGERVLSAKTLADVLDEPS</sequence>
<keyword evidence="3" id="KW-1185">Reference proteome</keyword>
<comment type="caution">
    <text evidence="2">The sequence shown here is derived from an EMBL/GenBank/DDBJ whole genome shotgun (WGS) entry which is preliminary data.</text>
</comment>
<evidence type="ECO:0000313" key="3">
    <source>
        <dbReference type="Proteomes" id="UP000440224"/>
    </source>
</evidence>
<gene>
    <name evidence="2" type="ORF">GF068_15055</name>
</gene>
<reference evidence="2 3" key="1">
    <citation type="submission" date="2019-10" db="EMBL/GenBank/DDBJ databases">
        <title>A soil myxobacterium in the family Polyangiaceae.</title>
        <authorList>
            <person name="Li Y."/>
            <person name="Wang J."/>
        </authorList>
    </citation>
    <scope>NUCLEOTIDE SEQUENCE [LARGE SCALE GENOMIC DNA]</scope>
    <source>
        <strain evidence="2 3">DSM 14734</strain>
    </source>
</reference>
<name>A0A6N7PSA0_9BACT</name>
<evidence type="ECO:0000259" key="1">
    <source>
        <dbReference type="Pfam" id="PF14261"/>
    </source>
</evidence>
<dbReference type="InterPro" id="IPR025587">
    <property type="entry name" value="DUF4351"/>
</dbReference>
<dbReference type="OrthoDB" id="5523021at2"/>
<protein>
    <submittedName>
        <fullName evidence="2">DUF4351 domain-containing protein</fullName>
    </submittedName>
</protein>
<organism evidence="2 3">
    <name type="scientific">Polyangium spumosum</name>
    <dbReference type="NCBI Taxonomy" id="889282"/>
    <lineage>
        <taxon>Bacteria</taxon>
        <taxon>Pseudomonadati</taxon>
        <taxon>Myxococcota</taxon>
        <taxon>Polyangia</taxon>
        <taxon>Polyangiales</taxon>
        <taxon>Polyangiaceae</taxon>
        <taxon>Polyangium</taxon>
    </lineage>
</organism>
<evidence type="ECO:0000313" key="2">
    <source>
        <dbReference type="EMBL" id="MRG93240.1"/>
    </source>
</evidence>
<dbReference type="PANTHER" id="PTHR34613:SF1">
    <property type="entry name" value="SLL6017 PROTEIN"/>
    <property type="match status" value="1"/>
</dbReference>
<feature type="domain" description="DUF4351" evidence="1">
    <location>
        <begin position="227"/>
        <end position="280"/>
    </location>
</feature>